<dbReference type="EMBL" id="JASCTH010000037">
    <property type="protein sequence ID" value="MDI6104805.1"/>
    <property type="molecule type" value="Genomic_DNA"/>
</dbReference>
<sequence>MATSTTAPRTTTFESADPHAIELFLAGAYGTRMRIRSADQRRFLRHRRTDAGTFAIDVVEQPADRTFAVDPMHTVVVTRVTTARIERTCRLDERRYDVGDLFLAAHPDAFYTCRWYPGEIANCVIDPALLARVAATAPGRRGGPISFTSLDPVSPAASAHWWATRSYVADLLGDPEVATPLVLTSAAQLLAAATLTTFPNTALTEPTIEDRRDASTPTVRRAVAYIDSHAGSDIGVADVAAAANVSIRAVQLAFRRHLGTTPTAYLRQVRLDHVRQALIDADPTTATVSAIAASWGFANHSRFTATYRATYGVLPSAVLRGA</sequence>
<feature type="domain" description="HTH araC/xylS-type" evidence="4">
    <location>
        <begin position="220"/>
        <end position="321"/>
    </location>
</feature>
<name>A0ABT6WYG8_9ACTN</name>
<keyword evidence="2" id="KW-0238">DNA-binding</keyword>
<organism evidence="5 6">
    <name type="scientific">Actinoplanes sandaracinus</name>
    <dbReference type="NCBI Taxonomy" id="3045177"/>
    <lineage>
        <taxon>Bacteria</taxon>
        <taxon>Bacillati</taxon>
        <taxon>Actinomycetota</taxon>
        <taxon>Actinomycetes</taxon>
        <taxon>Micromonosporales</taxon>
        <taxon>Micromonosporaceae</taxon>
        <taxon>Actinoplanes</taxon>
    </lineage>
</organism>
<dbReference type="PROSITE" id="PS01124">
    <property type="entry name" value="HTH_ARAC_FAMILY_2"/>
    <property type="match status" value="1"/>
</dbReference>
<accession>A0ABT6WYG8</accession>
<dbReference type="InterPro" id="IPR018060">
    <property type="entry name" value="HTH_AraC"/>
</dbReference>
<dbReference type="Pfam" id="PF12833">
    <property type="entry name" value="HTH_18"/>
    <property type="match status" value="1"/>
</dbReference>
<reference evidence="5 6" key="1">
    <citation type="submission" date="2023-05" db="EMBL/GenBank/DDBJ databases">
        <title>Actinoplanes sp. NEAU-A12 genome sequencing.</title>
        <authorList>
            <person name="Wang Z.-S."/>
        </authorList>
    </citation>
    <scope>NUCLEOTIDE SEQUENCE [LARGE SCALE GENOMIC DNA]</scope>
    <source>
        <strain evidence="5 6">NEAU-A12</strain>
    </source>
</reference>
<dbReference type="InterPro" id="IPR018062">
    <property type="entry name" value="HTH_AraC-typ_CS"/>
</dbReference>
<keyword evidence="3" id="KW-0804">Transcription</keyword>
<evidence type="ECO:0000313" key="6">
    <source>
        <dbReference type="Proteomes" id="UP001241758"/>
    </source>
</evidence>
<dbReference type="SMART" id="SM00342">
    <property type="entry name" value="HTH_ARAC"/>
    <property type="match status" value="1"/>
</dbReference>
<gene>
    <name evidence="5" type="ORF">QLQ12_40070</name>
</gene>
<proteinExistence type="predicted"/>
<evidence type="ECO:0000256" key="2">
    <source>
        <dbReference type="ARBA" id="ARBA00023125"/>
    </source>
</evidence>
<dbReference type="PANTHER" id="PTHR46796:SF12">
    <property type="entry name" value="HTH-TYPE DNA-BINDING TRANSCRIPTIONAL ACTIVATOR EUTR"/>
    <property type="match status" value="1"/>
</dbReference>
<dbReference type="RefSeq" id="WP_282766229.1">
    <property type="nucleotide sequence ID" value="NZ_JASCTH010000037.1"/>
</dbReference>
<evidence type="ECO:0000256" key="1">
    <source>
        <dbReference type="ARBA" id="ARBA00023015"/>
    </source>
</evidence>
<comment type="caution">
    <text evidence="5">The sequence shown here is derived from an EMBL/GenBank/DDBJ whole genome shotgun (WGS) entry which is preliminary data.</text>
</comment>
<keyword evidence="1" id="KW-0805">Transcription regulation</keyword>
<dbReference type="InterPro" id="IPR009057">
    <property type="entry name" value="Homeodomain-like_sf"/>
</dbReference>
<dbReference type="SUPFAM" id="SSF46689">
    <property type="entry name" value="Homeodomain-like"/>
    <property type="match status" value="2"/>
</dbReference>
<dbReference type="PANTHER" id="PTHR46796">
    <property type="entry name" value="HTH-TYPE TRANSCRIPTIONAL ACTIVATOR RHAS-RELATED"/>
    <property type="match status" value="1"/>
</dbReference>
<dbReference type="Gene3D" id="1.10.10.60">
    <property type="entry name" value="Homeodomain-like"/>
    <property type="match status" value="1"/>
</dbReference>
<keyword evidence="6" id="KW-1185">Reference proteome</keyword>
<dbReference type="PROSITE" id="PS00041">
    <property type="entry name" value="HTH_ARAC_FAMILY_1"/>
    <property type="match status" value="1"/>
</dbReference>
<protein>
    <submittedName>
        <fullName evidence="5">Helix-turn-helix domain-containing protein</fullName>
    </submittedName>
</protein>
<dbReference type="InterPro" id="IPR050204">
    <property type="entry name" value="AraC_XylS_family_regulators"/>
</dbReference>
<evidence type="ECO:0000259" key="4">
    <source>
        <dbReference type="PROSITE" id="PS01124"/>
    </source>
</evidence>
<evidence type="ECO:0000313" key="5">
    <source>
        <dbReference type="EMBL" id="MDI6104805.1"/>
    </source>
</evidence>
<evidence type="ECO:0000256" key="3">
    <source>
        <dbReference type="ARBA" id="ARBA00023163"/>
    </source>
</evidence>
<dbReference type="Proteomes" id="UP001241758">
    <property type="component" value="Unassembled WGS sequence"/>
</dbReference>